<feature type="compositionally biased region" description="Basic and acidic residues" evidence="1">
    <location>
        <begin position="343"/>
        <end position="360"/>
    </location>
</feature>
<evidence type="ECO:0000256" key="1">
    <source>
        <dbReference type="SAM" id="MobiDB-lite"/>
    </source>
</evidence>
<organism evidence="3 4">
    <name type="scientific">Nesidiocoris tenuis</name>
    <dbReference type="NCBI Taxonomy" id="355587"/>
    <lineage>
        <taxon>Eukaryota</taxon>
        <taxon>Metazoa</taxon>
        <taxon>Ecdysozoa</taxon>
        <taxon>Arthropoda</taxon>
        <taxon>Hexapoda</taxon>
        <taxon>Insecta</taxon>
        <taxon>Pterygota</taxon>
        <taxon>Neoptera</taxon>
        <taxon>Paraneoptera</taxon>
        <taxon>Hemiptera</taxon>
        <taxon>Heteroptera</taxon>
        <taxon>Panheteroptera</taxon>
        <taxon>Cimicomorpha</taxon>
        <taxon>Miridae</taxon>
        <taxon>Dicyphina</taxon>
        <taxon>Nesidiocoris</taxon>
    </lineage>
</organism>
<reference evidence="3 4" key="1">
    <citation type="submission" date="2020-02" db="EMBL/GenBank/DDBJ databases">
        <authorList>
            <person name="Ferguson B K."/>
        </authorList>
    </citation>
    <scope>NUCLEOTIDE SEQUENCE [LARGE SCALE GENOMIC DNA]</scope>
</reference>
<dbReference type="AlphaFoldDB" id="A0A6H5G8X3"/>
<accession>A0A6H5G8X3</accession>
<protein>
    <submittedName>
        <fullName evidence="3">Uncharacterized protein</fullName>
    </submittedName>
</protein>
<feature type="transmembrane region" description="Helical" evidence="2">
    <location>
        <begin position="228"/>
        <end position="252"/>
    </location>
</feature>
<evidence type="ECO:0000313" key="4">
    <source>
        <dbReference type="Proteomes" id="UP000479000"/>
    </source>
</evidence>
<keyword evidence="2" id="KW-0812">Transmembrane</keyword>
<feature type="transmembrane region" description="Helical" evidence="2">
    <location>
        <begin position="19"/>
        <end position="37"/>
    </location>
</feature>
<keyword evidence="2" id="KW-0472">Membrane</keyword>
<keyword evidence="2" id="KW-1133">Transmembrane helix</keyword>
<sequence length="507" mass="58146">MASTAVICTIAIANPVLKYVVFAVGAAYVWALIGAALDPKPFEIPPMVKMGRNQTLKKFFKSLLEDQLNATSYLDCFEDMKPKGTCRQISPDTTGKERKRVFCPMSLDDNCVRLSHQRKNGTLFKFIKDWADRRVKKFWKICGCLFGHYSCNTIGTEWSKRFRAGYFHPSNGTGDDAINVAILNGTKFPQSEEDDKRFKRDVTHYEDELGETCSFTTADKSSKLKYQILYHVIVLASIVAVYDQAIAIWYVILTARKQKSAKYVYWITWQTFPATGHLVRWNRQWEMIRNQFRNTVDVLGTSNIFYSGYKKFYFSTIPTGRMENARKVSKAADSIDDSNNHTIRTEQKPRTSSREMESMVRPRQQQAKHLFPLPSQQQQPMSLDSNSSSRPDQSKATEIKVQGNGIHGCMASKAADKKRVRIHSHGFHGHSCMATVAKARLTEQQLRKWFPRTSSRDMESMVWPRQQQAKHLFQLPLQQQQQQPMYLDSNSSSRLATVSKATEIKVH</sequence>
<gene>
    <name evidence="3" type="ORF">NTEN_LOCUS4962</name>
</gene>
<proteinExistence type="predicted"/>
<dbReference type="Proteomes" id="UP000479000">
    <property type="component" value="Unassembled WGS sequence"/>
</dbReference>
<keyword evidence="4" id="KW-1185">Reference proteome</keyword>
<evidence type="ECO:0000256" key="2">
    <source>
        <dbReference type="SAM" id="Phobius"/>
    </source>
</evidence>
<evidence type="ECO:0000313" key="3">
    <source>
        <dbReference type="EMBL" id="CAA9998679.1"/>
    </source>
</evidence>
<name>A0A6H5G8X3_9HEMI</name>
<feature type="compositionally biased region" description="Low complexity" evidence="1">
    <location>
        <begin position="370"/>
        <end position="385"/>
    </location>
</feature>
<feature type="region of interest" description="Disordered" evidence="1">
    <location>
        <begin position="328"/>
        <end position="396"/>
    </location>
</feature>
<dbReference type="EMBL" id="CADCXU010007300">
    <property type="protein sequence ID" value="CAA9998679.1"/>
    <property type="molecule type" value="Genomic_DNA"/>
</dbReference>